<sequence length="350" mass="37718">MVASRRPKVPQRRNAFALDAQPSDQELLSSFLRERVSSGAGSDKNSSCGGFIHEADVYSAHPAELTRRHGAALASNGEEAWYFFSAVRAKGSGRRARTVDSGEGCWHSEAGSKPVVSAHLRGGGGGGLLGHRQNFSFVTKEDGVRVRSGWLMVELGLHGDGQDEVTICKVYFSPRTAAKNQRKKPALSSSSSSSATRKRKVAETTTPAPAGQRRRHGTPEAAAASSGSEMVVDDPVVAVAPPGEPEKASTADDEPGGVVGALKRFLVSLREERGIIVEEDYDRPPENVIVQDPSLPSSFTELLLNGPDDEDEWPTVVDSIPDPDVVVRRDRAQEPVIMFLTFDEMYALPQ</sequence>
<keyword evidence="4" id="KW-0804">Transcription</keyword>
<gene>
    <name evidence="8" type="ORF">BRADI_2g46020v3</name>
</gene>
<feature type="domain" description="NAC" evidence="7">
    <location>
        <begin position="14"/>
        <end position="173"/>
    </location>
</feature>
<reference evidence="8 9" key="1">
    <citation type="journal article" date="2010" name="Nature">
        <title>Genome sequencing and analysis of the model grass Brachypodium distachyon.</title>
        <authorList>
            <consortium name="International Brachypodium Initiative"/>
        </authorList>
    </citation>
    <scope>NUCLEOTIDE SEQUENCE [LARGE SCALE GENOMIC DNA]</scope>
    <source>
        <strain evidence="8 9">Bd21</strain>
    </source>
</reference>
<evidence type="ECO:0000256" key="4">
    <source>
        <dbReference type="ARBA" id="ARBA00023163"/>
    </source>
</evidence>
<evidence type="ECO:0000313" key="9">
    <source>
        <dbReference type="EnsemblPlants" id="KQK09093"/>
    </source>
</evidence>
<feature type="compositionally biased region" description="Basic residues" evidence="6">
    <location>
        <begin position="1"/>
        <end position="11"/>
    </location>
</feature>
<keyword evidence="10" id="KW-1185">Reference proteome</keyword>
<dbReference type="PANTHER" id="PTHR31719:SF243">
    <property type="entry name" value="NAC DOMAIN-CONTAINING PROTEIN"/>
    <property type="match status" value="1"/>
</dbReference>
<dbReference type="Pfam" id="PF02365">
    <property type="entry name" value="NAM"/>
    <property type="match status" value="1"/>
</dbReference>
<dbReference type="InParanoid" id="A0A0Q3GF84"/>
<keyword evidence="5" id="KW-0539">Nucleus</keyword>
<dbReference type="InterPro" id="IPR003441">
    <property type="entry name" value="NAC-dom"/>
</dbReference>
<keyword evidence="2" id="KW-0805">Transcription regulation</keyword>
<dbReference type="PROSITE" id="PS51005">
    <property type="entry name" value="NAC"/>
    <property type="match status" value="1"/>
</dbReference>
<feature type="non-terminal residue" evidence="8">
    <location>
        <position position="350"/>
    </location>
</feature>
<dbReference type="EMBL" id="CM000881">
    <property type="protein sequence ID" value="KQK09093.1"/>
    <property type="molecule type" value="Genomic_DNA"/>
</dbReference>
<dbReference type="SUPFAM" id="SSF101941">
    <property type="entry name" value="NAC domain"/>
    <property type="match status" value="1"/>
</dbReference>
<evidence type="ECO:0000256" key="5">
    <source>
        <dbReference type="ARBA" id="ARBA00023242"/>
    </source>
</evidence>
<dbReference type="STRING" id="15368.A0A0Q3GF84"/>
<proteinExistence type="predicted"/>
<dbReference type="Proteomes" id="UP000008810">
    <property type="component" value="Chromosome 2"/>
</dbReference>
<accession>A0A0Q3GF84</accession>
<evidence type="ECO:0000259" key="7">
    <source>
        <dbReference type="PROSITE" id="PS51005"/>
    </source>
</evidence>
<feature type="region of interest" description="Disordered" evidence="6">
    <location>
        <begin position="179"/>
        <end position="232"/>
    </location>
</feature>
<evidence type="ECO:0000256" key="2">
    <source>
        <dbReference type="ARBA" id="ARBA00023015"/>
    </source>
</evidence>
<dbReference type="GO" id="GO:0006355">
    <property type="term" value="P:regulation of DNA-templated transcription"/>
    <property type="evidence" value="ECO:0007669"/>
    <property type="project" value="InterPro"/>
</dbReference>
<evidence type="ECO:0000256" key="6">
    <source>
        <dbReference type="SAM" id="MobiDB-lite"/>
    </source>
</evidence>
<dbReference type="OrthoDB" id="695366at2759"/>
<dbReference type="GO" id="GO:0003677">
    <property type="term" value="F:DNA binding"/>
    <property type="evidence" value="ECO:0007669"/>
    <property type="project" value="UniProtKB-KW"/>
</dbReference>
<reference evidence="9" key="3">
    <citation type="submission" date="2018-08" db="UniProtKB">
        <authorList>
            <consortium name="EnsemblPlants"/>
        </authorList>
    </citation>
    <scope>IDENTIFICATION</scope>
    <source>
        <strain evidence="9">cv. Bd21</strain>
    </source>
</reference>
<evidence type="ECO:0000256" key="3">
    <source>
        <dbReference type="ARBA" id="ARBA00023125"/>
    </source>
</evidence>
<organism evidence="8">
    <name type="scientific">Brachypodium distachyon</name>
    <name type="common">Purple false brome</name>
    <name type="synonym">Trachynia distachya</name>
    <dbReference type="NCBI Taxonomy" id="15368"/>
    <lineage>
        <taxon>Eukaryota</taxon>
        <taxon>Viridiplantae</taxon>
        <taxon>Streptophyta</taxon>
        <taxon>Embryophyta</taxon>
        <taxon>Tracheophyta</taxon>
        <taxon>Spermatophyta</taxon>
        <taxon>Magnoliopsida</taxon>
        <taxon>Liliopsida</taxon>
        <taxon>Poales</taxon>
        <taxon>Poaceae</taxon>
        <taxon>BOP clade</taxon>
        <taxon>Pooideae</taxon>
        <taxon>Stipodae</taxon>
        <taxon>Brachypodieae</taxon>
        <taxon>Brachypodium</taxon>
    </lineage>
</organism>
<name>A0A0Q3GF84_BRADI</name>
<dbReference type="GO" id="GO:0005634">
    <property type="term" value="C:nucleus"/>
    <property type="evidence" value="ECO:0007669"/>
    <property type="project" value="UniProtKB-SubCell"/>
</dbReference>
<dbReference type="Gramene" id="KQK09093">
    <property type="protein sequence ID" value="KQK09093"/>
    <property type="gene ID" value="BRADI_2g46020v3"/>
</dbReference>
<comment type="subcellular location">
    <subcellularLocation>
        <location evidence="1">Nucleus</location>
    </subcellularLocation>
</comment>
<dbReference type="EnsemblPlants" id="KQK09093">
    <property type="protein sequence ID" value="KQK09093"/>
    <property type="gene ID" value="BRADI_2g46020v3"/>
</dbReference>
<feature type="region of interest" description="Disordered" evidence="6">
    <location>
        <begin position="1"/>
        <end position="21"/>
    </location>
</feature>
<dbReference type="Gene3D" id="2.170.150.80">
    <property type="entry name" value="NAC domain"/>
    <property type="match status" value="1"/>
</dbReference>
<keyword evidence="3" id="KW-0238">DNA-binding</keyword>
<evidence type="ECO:0000313" key="8">
    <source>
        <dbReference type="EMBL" id="KQK09093.1"/>
    </source>
</evidence>
<dbReference type="PANTHER" id="PTHR31719">
    <property type="entry name" value="NAC TRANSCRIPTION FACTOR 56"/>
    <property type="match status" value="1"/>
</dbReference>
<dbReference type="AlphaFoldDB" id="A0A0Q3GF84"/>
<evidence type="ECO:0000256" key="1">
    <source>
        <dbReference type="ARBA" id="ARBA00004123"/>
    </source>
</evidence>
<evidence type="ECO:0000313" key="10">
    <source>
        <dbReference type="Proteomes" id="UP000008810"/>
    </source>
</evidence>
<dbReference type="InterPro" id="IPR036093">
    <property type="entry name" value="NAC_dom_sf"/>
</dbReference>
<protein>
    <recommendedName>
        <fullName evidence="7">NAC domain-containing protein</fullName>
    </recommendedName>
</protein>
<reference evidence="8" key="2">
    <citation type="submission" date="2017-06" db="EMBL/GenBank/DDBJ databases">
        <title>WGS assembly of Brachypodium distachyon.</title>
        <authorList>
            <consortium name="The International Brachypodium Initiative"/>
            <person name="Lucas S."/>
            <person name="Harmon-Smith M."/>
            <person name="Lail K."/>
            <person name="Tice H."/>
            <person name="Grimwood J."/>
            <person name="Bruce D."/>
            <person name="Barry K."/>
            <person name="Shu S."/>
            <person name="Lindquist E."/>
            <person name="Wang M."/>
            <person name="Pitluck S."/>
            <person name="Vogel J.P."/>
            <person name="Garvin D.F."/>
            <person name="Mockler T.C."/>
            <person name="Schmutz J."/>
            <person name="Rokhsar D."/>
            <person name="Bevan M.W."/>
        </authorList>
    </citation>
    <scope>NUCLEOTIDE SEQUENCE</scope>
    <source>
        <strain evidence="8">Bd21</strain>
    </source>
</reference>